<dbReference type="STRING" id="871968.DESME_03000"/>
<dbReference type="KEGG" id="dmt:DESME_03000"/>
<organism evidence="2 3">
    <name type="scientific">Desulfitobacterium metallireducens DSM 15288</name>
    <dbReference type="NCBI Taxonomy" id="871968"/>
    <lineage>
        <taxon>Bacteria</taxon>
        <taxon>Bacillati</taxon>
        <taxon>Bacillota</taxon>
        <taxon>Clostridia</taxon>
        <taxon>Eubacteriales</taxon>
        <taxon>Desulfitobacteriaceae</taxon>
        <taxon>Desulfitobacterium</taxon>
    </lineage>
</organism>
<dbReference type="RefSeq" id="WP_006717496.1">
    <property type="nucleotide sequence ID" value="NZ_CP007032.1"/>
</dbReference>
<dbReference type="EMBL" id="CP007032">
    <property type="protein sequence ID" value="AHF06136.1"/>
    <property type="molecule type" value="Genomic_DNA"/>
</dbReference>
<gene>
    <name evidence="2" type="ORF">DESME_03000</name>
</gene>
<evidence type="ECO:0000313" key="3">
    <source>
        <dbReference type="Proteomes" id="UP000010847"/>
    </source>
</evidence>
<dbReference type="OrthoDB" id="3540923at2"/>
<feature type="coiled-coil region" evidence="1">
    <location>
        <begin position="284"/>
        <end position="311"/>
    </location>
</feature>
<protein>
    <submittedName>
        <fullName evidence="2">Uncharacterized protein</fullName>
    </submittedName>
</protein>
<name>W0EAQ2_9FIRM</name>
<keyword evidence="3" id="KW-1185">Reference proteome</keyword>
<keyword evidence="1" id="KW-0175">Coiled coil</keyword>
<dbReference type="Proteomes" id="UP000010847">
    <property type="component" value="Chromosome"/>
</dbReference>
<proteinExistence type="predicted"/>
<feature type="coiled-coil region" evidence="1">
    <location>
        <begin position="19"/>
        <end position="49"/>
    </location>
</feature>
<reference evidence="2 3" key="1">
    <citation type="submission" date="2013-12" db="EMBL/GenBank/DDBJ databases">
        <authorList>
            <consortium name="DOE Joint Genome Institute"/>
            <person name="Smidt H."/>
            <person name="Huntemann M."/>
            <person name="Han J."/>
            <person name="Chen A."/>
            <person name="Kyrpides N."/>
            <person name="Mavromatis K."/>
            <person name="Markowitz V."/>
            <person name="Palaniappan K."/>
            <person name="Ivanova N."/>
            <person name="Schaumberg A."/>
            <person name="Pati A."/>
            <person name="Liolios K."/>
            <person name="Nordberg H.P."/>
            <person name="Cantor M.N."/>
            <person name="Hua S.X."/>
            <person name="Woyke T."/>
        </authorList>
    </citation>
    <scope>NUCLEOTIDE SEQUENCE [LARGE SCALE GENOMIC DNA]</scope>
    <source>
        <strain evidence="3">DSM 15288</strain>
    </source>
</reference>
<dbReference type="AlphaFoldDB" id="W0EAQ2"/>
<dbReference type="HOGENOM" id="CLU_073844_0_0_9"/>
<dbReference type="eggNOG" id="COG3064">
    <property type="taxonomic scope" value="Bacteria"/>
</dbReference>
<sequence>MHSEINEKIEQTQRGIVRLHKLDSILKQLELEQENLRQKESELKGILEKESYDVEKLEHMSIASVFYSILGNLDEHVDKERREALAAKLRYDQVVKDLEDGKYQISKLILERLNYVDCQKEYDRLCTQKKEELLQENGETAKRIFELTDKLNLSKFNLEEIREATSAGNEVLDSLNIVLSSLASAEGWGTWDLLGGGFISDLAKHSHIDDAKAEVEDTQRLIRKFKTELTDIRISSEIVMEIDGFAKFADFFFDGLIADWFMQSQINESQRNVESVKSQVVSIVSKFEHMKDHELANIERLEAEINELIVKA</sequence>
<accession>W0EAQ2</accession>
<evidence type="ECO:0000256" key="1">
    <source>
        <dbReference type="SAM" id="Coils"/>
    </source>
</evidence>
<evidence type="ECO:0000313" key="2">
    <source>
        <dbReference type="EMBL" id="AHF06136.1"/>
    </source>
</evidence>